<evidence type="ECO:0000256" key="9">
    <source>
        <dbReference type="SAM" id="MobiDB-lite"/>
    </source>
</evidence>
<dbReference type="Proteomes" id="UP000828236">
    <property type="component" value="Unassembled WGS sequence"/>
</dbReference>
<dbReference type="GO" id="GO:0008312">
    <property type="term" value="F:7S RNA binding"/>
    <property type="evidence" value="ECO:0007669"/>
    <property type="project" value="UniProtKB-UniRule"/>
</dbReference>
<dbReference type="GO" id="GO:0006614">
    <property type="term" value="P:SRP-dependent cotranslational protein targeting to membrane"/>
    <property type="evidence" value="ECO:0007669"/>
    <property type="project" value="UniProtKB-UniRule"/>
</dbReference>
<comment type="similarity">
    <text evidence="2 8">Belongs to the SRP14 family.</text>
</comment>
<keyword evidence="7 8" id="KW-0687">Ribonucleoprotein</keyword>
<dbReference type="AlphaFoldDB" id="A0A9D4SL14"/>
<evidence type="ECO:0000256" key="5">
    <source>
        <dbReference type="ARBA" id="ARBA00022884"/>
    </source>
</evidence>
<comment type="subcellular location">
    <subcellularLocation>
        <location evidence="1 8">Cytoplasm</location>
    </subcellularLocation>
</comment>
<name>A0A9D4SL14_DERFA</name>
<sequence length="140" mass="16586">MLLTNSETFLSEMSKLFYTNQTNGGSIYITMKRIDNSKKPTPRAEKLKKKTQDKSVTEQRKEYKCLIRVHDNKRKISTIVSAKDVNKFQQAYSNLLKGNLYGLKKKDKKKAVKNPKQHNDNFRHNFNRCKLFLRAQFIYY</sequence>
<dbReference type="InterPro" id="IPR003210">
    <property type="entry name" value="Signal_recog_particle_SRP14"/>
</dbReference>
<dbReference type="EMBL" id="SDOV01000001">
    <property type="protein sequence ID" value="KAH7646314.1"/>
    <property type="molecule type" value="Genomic_DNA"/>
</dbReference>
<reference evidence="10" key="1">
    <citation type="submission" date="2020-06" db="EMBL/GenBank/DDBJ databases">
        <authorList>
            <person name="Ji K."/>
            <person name="Li J."/>
        </authorList>
    </citation>
    <scope>NUCLEOTIDE SEQUENCE</scope>
    <source>
        <strain evidence="10">JKM2019</strain>
        <tissue evidence="10">Whole body</tissue>
    </source>
</reference>
<evidence type="ECO:0000256" key="1">
    <source>
        <dbReference type="ARBA" id="ARBA00004496"/>
    </source>
</evidence>
<organism evidence="10">
    <name type="scientific">Dermatophagoides farinae</name>
    <name type="common">American house dust mite</name>
    <dbReference type="NCBI Taxonomy" id="6954"/>
    <lineage>
        <taxon>Eukaryota</taxon>
        <taxon>Metazoa</taxon>
        <taxon>Ecdysozoa</taxon>
        <taxon>Arthropoda</taxon>
        <taxon>Chelicerata</taxon>
        <taxon>Arachnida</taxon>
        <taxon>Acari</taxon>
        <taxon>Acariformes</taxon>
        <taxon>Sarcoptiformes</taxon>
        <taxon>Astigmata</taxon>
        <taxon>Psoroptidia</taxon>
        <taxon>Analgoidea</taxon>
        <taxon>Pyroglyphidae</taxon>
        <taxon>Dermatophagoidinae</taxon>
        <taxon>Dermatophagoides</taxon>
    </lineage>
</organism>
<keyword evidence="6 8" id="KW-0733">Signal recognition particle</keyword>
<protein>
    <recommendedName>
        <fullName evidence="3 8">Signal recognition particle 14 kDa protein</fullName>
        <shortName evidence="8">SRP14</shortName>
    </recommendedName>
</protein>
<dbReference type="SUPFAM" id="SSF54762">
    <property type="entry name" value="Signal recognition particle alu RNA binding heterodimer, SRP9/14"/>
    <property type="match status" value="1"/>
</dbReference>
<dbReference type="Pfam" id="PF02290">
    <property type="entry name" value="SRP14"/>
    <property type="match status" value="1"/>
</dbReference>
<comment type="subunit">
    <text evidence="8">Heterodimer with SRP9; binds RNA as heterodimer. Component of a signal recognition particle (SRP) complex that consists of a 7SL RNA molecule of 300 nucleotides and six protein subunits: SRP72, SRP68, SRP54, SRP19, SRP14 and SRP9.</text>
</comment>
<dbReference type="GO" id="GO:0005786">
    <property type="term" value="C:signal recognition particle, endoplasmic reticulum targeting"/>
    <property type="evidence" value="ECO:0007669"/>
    <property type="project" value="UniProtKB-UniRule"/>
</dbReference>
<keyword evidence="5 8" id="KW-0694">RNA-binding</keyword>
<reference evidence="10" key="2">
    <citation type="journal article" date="2021" name="World Allergy Organ. J.">
        <title>Chromosome-level assembly of Dermatophagoides farinae genome and transcriptome reveals two novel allergens Der f 37 and Der f 39.</title>
        <authorList>
            <person name="Chen J."/>
            <person name="Cai Z."/>
            <person name="Fan D."/>
            <person name="Hu J."/>
            <person name="Hou Y."/>
            <person name="He Y."/>
            <person name="Zhang Z."/>
            <person name="Zhao Z."/>
            <person name="Gao P."/>
            <person name="Hu W."/>
            <person name="Sun J."/>
            <person name="Li J."/>
            <person name="Ji K."/>
        </authorList>
    </citation>
    <scope>NUCLEOTIDE SEQUENCE</scope>
    <source>
        <strain evidence="10">JKM2019</strain>
    </source>
</reference>
<comment type="function">
    <text evidence="8">Component of the signal recognition particle (SRP) complex, a ribonucleoprotein complex that mediates the cotranslational targeting of secretory and membrane proteins to the endoplasmic reticulum (ER). SRP9 together with SRP14 and the Alu portion of the SRP RNA, constitutes the elongation arrest domain of SRP. The complex of SRP9 and SRP14 is required for SRP RNA binding.</text>
</comment>
<evidence type="ECO:0000256" key="4">
    <source>
        <dbReference type="ARBA" id="ARBA00022490"/>
    </source>
</evidence>
<gene>
    <name evidence="10" type="ORF">HUG17_1852</name>
</gene>
<proteinExistence type="inferred from homology"/>
<dbReference type="Gene3D" id="3.30.720.10">
    <property type="entry name" value="Signal recognition particle alu RNA binding heterodimer, srp9/1"/>
    <property type="match status" value="1"/>
</dbReference>
<feature type="region of interest" description="Disordered" evidence="9">
    <location>
        <begin position="33"/>
        <end position="56"/>
    </location>
</feature>
<dbReference type="InterPro" id="IPR009018">
    <property type="entry name" value="Signal_recog_particle_SRP9/14"/>
</dbReference>
<accession>A0A9D4SL14</accession>
<dbReference type="GO" id="GO:0030942">
    <property type="term" value="F:endoplasmic reticulum signal peptide binding"/>
    <property type="evidence" value="ECO:0007669"/>
    <property type="project" value="UniProtKB-UniRule"/>
</dbReference>
<keyword evidence="4 8" id="KW-0963">Cytoplasm</keyword>
<dbReference type="PANTHER" id="PTHR12013">
    <property type="entry name" value="SIGNAL RECOGNITION PARTICLE 14 KD PROTEIN"/>
    <property type="match status" value="1"/>
</dbReference>
<dbReference type="FunFam" id="3.30.720.10:FF:000003">
    <property type="entry name" value="Signal recognition particle 14"/>
    <property type="match status" value="1"/>
</dbReference>
<evidence type="ECO:0000256" key="2">
    <source>
        <dbReference type="ARBA" id="ARBA00010349"/>
    </source>
</evidence>
<comment type="caution">
    <text evidence="10">The sequence shown here is derived from an EMBL/GenBank/DDBJ whole genome shotgun (WGS) entry which is preliminary data.</text>
</comment>
<evidence type="ECO:0000313" key="10">
    <source>
        <dbReference type="EMBL" id="KAH7646314.1"/>
    </source>
</evidence>
<evidence type="ECO:0000256" key="8">
    <source>
        <dbReference type="RuleBase" id="RU368100"/>
    </source>
</evidence>
<evidence type="ECO:0000256" key="3">
    <source>
        <dbReference type="ARBA" id="ARBA00017926"/>
    </source>
</evidence>
<evidence type="ECO:0000256" key="6">
    <source>
        <dbReference type="ARBA" id="ARBA00023135"/>
    </source>
</evidence>
<evidence type="ECO:0000256" key="7">
    <source>
        <dbReference type="ARBA" id="ARBA00023274"/>
    </source>
</evidence>